<dbReference type="EMBL" id="CAADFG010000487">
    <property type="protein sequence ID" value="VFK04985.1"/>
    <property type="molecule type" value="Genomic_DNA"/>
</dbReference>
<gene>
    <name evidence="1" type="ORF">BECKH772A_GA0070896_104873</name>
    <name evidence="2" type="ORF">BECKH772B_GA0070898_105192</name>
    <name evidence="3" type="ORF">BECKH772C_GA0070978_105392</name>
</gene>
<organism evidence="3">
    <name type="scientific">Candidatus Kentrum eta</name>
    <dbReference type="NCBI Taxonomy" id="2126337"/>
    <lineage>
        <taxon>Bacteria</taxon>
        <taxon>Pseudomonadati</taxon>
        <taxon>Pseudomonadota</taxon>
        <taxon>Gammaproteobacteria</taxon>
        <taxon>Candidatus Kentrum</taxon>
    </lineage>
</organism>
<name>A0A450VV53_9GAMM</name>
<dbReference type="EMBL" id="CAADFI010000519">
    <property type="protein sequence ID" value="VFK05019.1"/>
    <property type="molecule type" value="Genomic_DNA"/>
</dbReference>
<proteinExistence type="predicted"/>
<evidence type="ECO:0000313" key="2">
    <source>
        <dbReference type="EMBL" id="VFK05019.1"/>
    </source>
</evidence>
<sequence length="146" mass="17097">MNRNLSKLIEWFVWANLDKKKDIELIILKGHLILKLILDNVLSGNNVEEYSKFSFYRKVEKLSYISVRFLGQIKEIAHYLMALNKIRNKLAHEVTFSIDNSRIDEWSTDVLSALEGMNFSKFTYRTKIVHTFSALAKALTEIEQKL</sequence>
<reference evidence="3" key="1">
    <citation type="submission" date="2019-02" db="EMBL/GenBank/DDBJ databases">
        <authorList>
            <person name="Gruber-Vodicka R. H."/>
            <person name="Seah K. B. B."/>
        </authorList>
    </citation>
    <scope>NUCLEOTIDE SEQUENCE</scope>
    <source>
        <strain evidence="3">BECK_SA2B12</strain>
        <strain evidence="1">BECK_SA2B15</strain>
        <strain evidence="2">BECK_SA2B20</strain>
    </source>
</reference>
<evidence type="ECO:0000313" key="1">
    <source>
        <dbReference type="EMBL" id="VFK04985.1"/>
    </source>
</evidence>
<dbReference type="AlphaFoldDB" id="A0A450VV53"/>
<protein>
    <recommendedName>
        <fullName evidence="4">Mannitol repressor</fullName>
    </recommendedName>
</protein>
<evidence type="ECO:0008006" key="4">
    <source>
        <dbReference type="Google" id="ProtNLM"/>
    </source>
</evidence>
<accession>A0A450VV53</accession>
<dbReference type="EMBL" id="CAADFJ010000539">
    <property type="protein sequence ID" value="VFK08688.1"/>
    <property type="molecule type" value="Genomic_DNA"/>
</dbReference>
<evidence type="ECO:0000313" key="3">
    <source>
        <dbReference type="EMBL" id="VFK08688.1"/>
    </source>
</evidence>